<dbReference type="EMBL" id="JAYRBN010000116">
    <property type="protein sequence ID" value="KAL2721049.1"/>
    <property type="molecule type" value="Genomic_DNA"/>
</dbReference>
<gene>
    <name evidence="2" type="ORF">V1477_019869</name>
</gene>
<evidence type="ECO:0000256" key="1">
    <source>
        <dbReference type="SAM" id="MobiDB-lite"/>
    </source>
</evidence>
<feature type="compositionally biased region" description="Gly residues" evidence="1">
    <location>
        <begin position="178"/>
        <end position="189"/>
    </location>
</feature>
<protein>
    <submittedName>
        <fullName evidence="2">Uncharacterized protein</fullName>
    </submittedName>
</protein>
<name>A0ABD2AKB0_VESMC</name>
<comment type="caution">
    <text evidence="2">The sequence shown here is derived from an EMBL/GenBank/DDBJ whole genome shotgun (WGS) entry which is preliminary data.</text>
</comment>
<keyword evidence="3" id="KW-1185">Reference proteome</keyword>
<reference evidence="2 3" key="1">
    <citation type="journal article" date="2024" name="Ann. Entomol. Soc. Am.">
        <title>Genomic analyses of the southern and eastern yellowjacket wasps (Hymenoptera: Vespidae) reveal evolutionary signatures of social life.</title>
        <authorList>
            <person name="Catto M.A."/>
            <person name="Caine P.B."/>
            <person name="Orr S.E."/>
            <person name="Hunt B.G."/>
            <person name="Goodisman M.A.D."/>
        </authorList>
    </citation>
    <scope>NUCLEOTIDE SEQUENCE [LARGE SCALE GENOMIC DNA]</scope>
    <source>
        <strain evidence="2">232</strain>
        <tissue evidence="2">Head and thorax</tissue>
    </source>
</reference>
<feature type="region of interest" description="Disordered" evidence="1">
    <location>
        <begin position="136"/>
        <end position="190"/>
    </location>
</feature>
<dbReference type="Proteomes" id="UP001607303">
    <property type="component" value="Unassembled WGS sequence"/>
</dbReference>
<sequence length="219" mass="24712">MGFRDLSTSRALLRAYDTPQSRWTRFSYRQQRQQQRQQQQLSILDTSKQIIKKSYCIHERVVFLVVRWLRSYGTPWSPQGESDQAEHRRRCSMYDILYSVGATVTLNLKMDEPQGRFDDDTITRHRPSDANVHVARSNGRECNFVDRNSEAERSVPSRDLPNESSSSSSSSSNSSSSSGGGGGGGGGGVNNVLVATNKTFVKFYFFEVETPGKRNNLRA</sequence>
<organism evidence="2 3">
    <name type="scientific">Vespula maculifrons</name>
    <name type="common">Eastern yellow jacket</name>
    <name type="synonym">Wasp</name>
    <dbReference type="NCBI Taxonomy" id="7453"/>
    <lineage>
        <taxon>Eukaryota</taxon>
        <taxon>Metazoa</taxon>
        <taxon>Ecdysozoa</taxon>
        <taxon>Arthropoda</taxon>
        <taxon>Hexapoda</taxon>
        <taxon>Insecta</taxon>
        <taxon>Pterygota</taxon>
        <taxon>Neoptera</taxon>
        <taxon>Endopterygota</taxon>
        <taxon>Hymenoptera</taxon>
        <taxon>Apocrita</taxon>
        <taxon>Aculeata</taxon>
        <taxon>Vespoidea</taxon>
        <taxon>Vespidae</taxon>
        <taxon>Vespinae</taxon>
        <taxon>Vespula</taxon>
    </lineage>
</organism>
<evidence type="ECO:0000313" key="3">
    <source>
        <dbReference type="Proteomes" id="UP001607303"/>
    </source>
</evidence>
<feature type="compositionally biased region" description="Basic and acidic residues" evidence="1">
    <location>
        <begin position="143"/>
        <end position="156"/>
    </location>
</feature>
<feature type="compositionally biased region" description="Low complexity" evidence="1">
    <location>
        <begin position="164"/>
        <end position="177"/>
    </location>
</feature>
<accession>A0ABD2AKB0</accession>
<dbReference type="AlphaFoldDB" id="A0ABD2AKB0"/>
<evidence type="ECO:0000313" key="2">
    <source>
        <dbReference type="EMBL" id="KAL2721049.1"/>
    </source>
</evidence>
<proteinExistence type="predicted"/>